<gene>
    <name evidence="8" type="primary">gmm</name>
    <name evidence="8" type="ORF">Tsedi_02329</name>
</gene>
<sequence length="171" mass="18857">MWLEPELFRTVVAAAPLVAIDLLLRDGQGRVLLGRRRNRPAQGCWFAPGGRIRKGERLDEAFARIAREELGLALRRQEARLLGVDEHFYEDSVFGPAGQGPTTHYVVLVHGLDWPGGDVPGAAAPGQHDALRWWPAEALAADPGVHPHTRTYARLLRPGAWPILKQGEPTT</sequence>
<evidence type="ECO:0000313" key="8">
    <source>
        <dbReference type="EMBL" id="TSE22745.1"/>
    </source>
</evidence>
<dbReference type="AlphaFoldDB" id="A0A554WGQ4"/>
<reference evidence="8 9" key="1">
    <citation type="submission" date="2019-07" db="EMBL/GenBank/DDBJ databases">
        <title>Tepidimonas sediminis YIM 72259 draft genome.</title>
        <authorList>
            <person name="Da Costa M.S."/>
            <person name="Froufe H.J.C."/>
            <person name="Egas C."/>
            <person name="Albuquerque L."/>
        </authorList>
    </citation>
    <scope>NUCLEOTIDE SEQUENCE [LARGE SCALE GENOMIC DNA]</scope>
    <source>
        <strain evidence="8 9">YIM 72259</strain>
    </source>
</reference>
<dbReference type="PROSITE" id="PS51462">
    <property type="entry name" value="NUDIX"/>
    <property type="match status" value="1"/>
</dbReference>
<dbReference type="Gene3D" id="3.90.79.10">
    <property type="entry name" value="Nucleoside Triphosphate Pyrophosphohydrolase"/>
    <property type="match status" value="1"/>
</dbReference>
<dbReference type="Proteomes" id="UP000320225">
    <property type="component" value="Unassembled WGS sequence"/>
</dbReference>
<dbReference type="EMBL" id="VJND01000021">
    <property type="protein sequence ID" value="TSE22745.1"/>
    <property type="molecule type" value="Genomic_DNA"/>
</dbReference>
<accession>A0A554WGQ4</accession>
<evidence type="ECO:0000256" key="5">
    <source>
        <dbReference type="PIRSR" id="PIRSR037599-3"/>
    </source>
</evidence>
<dbReference type="SUPFAM" id="SSF55811">
    <property type="entry name" value="Nudix"/>
    <property type="match status" value="1"/>
</dbReference>
<feature type="domain" description="Nudix hydrolase" evidence="7">
    <location>
        <begin position="13"/>
        <end position="158"/>
    </location>
</feature>
<feature type="binding site" evidence="5">
    <location>
        <position position="69"/>
    </location>
    <ligand>
        <name>Mg(2+)</name>
        <dbReference type="ChEBI" id="CHEBI:18420"/>
    </ligand>
</feature>
<dbReference type="RefSeq" id="WP_143896829.1">
    <property type="nucleotide sequence ID" value="NZ_VJND01000021.1"/>
</dbReference>
<dbReference type="GO" id="GO:0046872">
    <property type="term" value="F:metal ion binding"/>
    <property type="evidence" value="ECO:0007669"/>
    <property type="project" value="UniProtKB-KW"/>
</dbReference>
<keyword evidence="9" id="KW-1185">Reference proteome</keyword>
<evidence type="ECO:0000259" key="7">
    <source>
        <dbReference type="PROSITE" id="PS51462"/>
    </source>
</evidence>
<feature type="short sequence motif" description="Nudix box" evidence="6">
    <location>
        <begin position="50"/>
        <end position="71"/>
    </location>
</feature>
<evidence type="ECO:0000256" key="4">
    <source>
        <dbReference type="PIRSR" id="PIRSR037599-1"/>
    </source>
</evidence>
<proteinExistence type="predicted"/>
<dbReference type="GO" id="GO:0008727">
    <property type="term" value="F:GDP-mannose mannosyl hydrolase activity"/>
    <property type="evidence" value="ECO:0007669"/>
    <property type="project" value="InterPro"/>
</dbReference>
<comment type="caution">
    <text evidence="8">The sequence shown here is derived from an EMBL/GenBank/DDBJ whole genome shotgun (WGS) entry which is preliminary data.</text>
</comment>
<dbReference type="PANTHER" id="PTHR43046">
    <property type="entry name" value="GDP-MANNOSE MANNOSYL HYDROLASE"/>
    <property type="match status" value="1"/>
</dbReference>
<dbReference type="InterPro" id="IPR033715">
    <property type="entry name" value="GDPMH"/>
</dbReference>
<comment type="cofactor">
    <cofactor evidence="5">
        <name>Mg(2+)</name>
        <dbReference type="ChEBI" id="CHEBI:18420"/>
    </cofactor>
    <text evidence="5">Binds 1 Mg(2+) ion per subunit.</text>
</comment>
<keyword evidence="1 5" id="KW-0479">Metal-binding</keyword>
<dbReference type="InterPro" id="IPR015797">
    <property type="entry name" value="NUDIX_hydrolase-like_dom_sf"/>
</dbReference>
<evidence type="ECO:0000256" key="6">
    <source>
        <dbReference type="PIRSR" id="PIRSR037599-4"/>
    </source>
</evidence>
<evidence type="ECO:0000256" key="2">
    <source>
        <dbReference type="ARBA" id="ARBA00022801"/>
    </source>
</evidence>
<feature type="binding site" evidence="5">
    <location>
        <position position="127"/>
    </location>
    <ligand>
        <name>Mg(2+)</name>
        <dbReference type="ChEBI" id="CHEBI:18420"/>
    </ligand>
</feature>
<feature type="site" description="Critical for catalysis" evidence="4">
    <location>
        <position position="128"/>
    </location>
</feature>
<dbReference type="OrthoDB" id="542521at2"/>
<keyword evidence="3 5" id="KW-0460">Magnesium</keyword>
<keyword evidence="2 8" id="KW-0378">Hydrolase</keyword>
<dbReference type="PIRSF" id="PIRSF037599">
    <property type="entry name" value="GDPMH"/>
    <property type="match status" value="1"/>
</dbReference>
<evidence type="ECO:0000256" key="1">
    <source>
        <dbReference type="ARBA" id="ARBA00022723"/>
    </source>
</evidence>
<organism evidence="8 9">
    <name type="scientific">Tepidimonas sediminis</name>
    <dbReference type="NCBI Taxonomy" id="2588941"/>
    <lineage>
        <taxon>Bacteria</taxon>
        <taxon>Pseudomonadati</taxon>
        <taxon>Pseudomonadota</taxon>
        <taxon>Betaproteobacteria</taxon>
        <taxon>Burkholderiales</taxon>
        <taxon>Tepidimonas</taxon>
    </lineage>
</organism>
<dbReference type="InterPro" id="IPR000086">
    <property type="entry name" value="NUDIX_hydrolase_dom"/>
</dbReference>
<evidence type="ECO:0000313" key="9">
    <source>
        <dbReference type="Proteomes" id="UP000320225"/>
    </source>
</evidence>
<name>A0A554WGQ4_9BURK</name>
<dbReference type="CDD" id="cd03430">
    <property type="entry name" value="NUDIX_GDPMH_NudD"/>
    <property type="match status" value="1"/>
</dbReference>
<dbReference type="Pfam" id="PF00293">
    <property type="entry name" value="NUDIX"/>
    <property type="match status" value="1"/>
</dbReference>
<feature type="binding site" evidence="5">
    <location>
        <position position="49"/>
    </location>
    <ligand>
        <name>Mg(2+)</name>
        <dbReference type="ChEBI" id="CHEBI:18420"/>
    </ligand>
</feature>
<evidence type="ECO:0000256" key="3">
    <source>
        <dbReference type="ARBA" id="ARBA00022842"/>
    </source>
</evidence>
<dbReference type="PANTHER" id="PTHR43046:SF12">
    <property type="entry name" value="GDP-MANNOSE MANNOSYL HYDROLASE"/>
    <property type="match status" value="1"/>
</dbReference>
<protein>
    <submittedName>
        <fullName evidence="8">GDP-mannose mannosyl hydrolase</fullName>
        <ecNumber evidence="8">3.6.1.-</ecNumber>
    </submittedName>
</protein>
<dbReference type="EC" id="3.6.1.-" evidence="8"/>